<dbReference type="EnsemblMetazoa" id="AMEM014935-RA">
    <property type="protein sequence ID" value="AMEM014935-PA"/>
    <property type="gene ID" value="AMEM014935"/>
</dbReference>
<organism evidence="1 2">
    <name type="scientific">Anopheles merus</name>
    <name type="common">Mosquito</name>
    <dbReference type="NCBI Taxonomy" id="30066"/>
    <lineage>
        <taxon>Eukaryota</taxon>
        <taxon>Metazoa</taxon>
        <taxon>Ecdysozoa</taxon>
        <taxon>Arthropoda</taxon>
        <taxon>Hexapoda</taxon>
        <taxon>Insecta</taxon>
        <taxon>Pterygota</taxon>
        <taxon>Neoptera</taxon>
        <taxon>Endopterygota</taxon>
        <taxon>Diptera</taxon>
        <taxon>Nematocera</taxon>
        <taxon>Culicoidea</taxon>
        <taxon>Culicidae</taxon>
        <taxon>Anophelinae</taxon>
        <taxon>Anopheles</taxon>
    </lineage>
</organism>
<sequence>MGANRTLLLADHDDGAIVEARIRHTGRTLVDAVHRPPSPIMVWGTGIMERPVRPNIKGVP</sequence>
<evidence type="ECO:0000313" key="1">
    <source>
        <dbReference type="EnsemblMetazoa" id="AMEM014935-PA"/>
    </source>
</evidence>
<dbReference type="AlphaFoldDB" id="A0A182VH87"/>
<protein>
    <submittedName>
        <fullName evidence="1">Uncharacterized protein</fullName>
    </submittedName>
</protein>
<dbReference type="VEuPathDB" id="VectorBase:AMEM014935"/>
<evidence type="ECO:0000313" key="2">
    <source>
        <dbReference type="Proteomes" id="UP000075903"/>
    </source>
</evidence>
<dbReference type="Proteomes" id="UP000075903">
    <property type="component" value="Unassembled WGS sequence"/>
</dbReference>
<accession>A0A182VH87</accession>
<reference evidence="1" key="1">
    <citation type="submission" date="2020-05" db="UniProtKB">
        <authorList>
            <consortium name="EnsemblMetazoa"/>
        </authorList>
    </citation>
    <scope>IDENTIFICATION</scope>
    <source>
        <strain evidence="1">MAF</strain>
    </source>
</reference>
<name>A0A182VH87_ANOME</name>
<keyword evidence="2" id="KW-1185">Reference proteome</keyword>
<proteinExistence type="predicted"/>